<protein>
    <submittedName>
        <fullName evidence="2">Uncharacterized protein</fullName>
    </submittedName>
</protein>
<evidence type="ECO:0000256" key="1">
    <source>
        <dbReference type="SAM" id="MobiDB-lite"/>
    </source>
</evidence>
<dbReference type="EMBL" id="JAZAVK010000222">
    <property type="protein sequence ID" value="KAK7415990.1"/>
    <property type="molecule type" value="Genomic_DNA"/>
</dbReference>
<accession>A0ABR1H4F0</accession>
<dbReference type="Proteomes" id="UP001498421">
    <property type="component" value="Unassembled WGS sequence"/>
</dbReference>
<feature type="region of interest" description="Disordered" evidence="1">
    <location>
        <begin position="1"/>
        <end position="52"/>
    </location>
</feature>
<organism evidence="2 3">
    <name type="scientific">Neonectria magnoliae</name>
    <dbReference type="NCBI Taxonomy" id="2732573"/>
    <lineage>
        <taxon>Eukaryota</taxon>
        <taxon>Fungi</taxon>
        <taxon>Dikarya</taxon>
        <taxon>Ascomycota</taxon>
        <taxon>Pezizomycotina</taxon>
        <taxon>Sordariomycetes</taxon>
        <taxon>Hypocreomycetidae</taxon>
        <taxon>Hypocreales</taxon>
        <taxon>Nectriaceae</taxon>
        <taxon>Neonectria</taxon>
    </lineage>
</organism>
<proteinExistence type="predicted"/>
<sequence length="161" mass="17667">MAPIGYSKWGNIDTDSEPEDAQQQPPVLRGNPPADASIPQSTPSPLTGEQDVPGPIHAVIVRCDVEKRTFLPWSAKMISKHHPVFSQAVPNIPRLIGVPLVIYREGTQSMNRVDLDNQVATYLNIDAESGFAAPEWRSHVGTVVVARKDKKPLLLHHLEGV</sequence>
<feature type="compositionally biased region" description="Polar residues" evidence="1">
    <location>
        <begin position="38"/>
        <end position="47"/>
    </location>
</feature>
<evidence type="ECO:0000313" key="3">
    <source>
        <dbReference type="Proteomes" id="UP001498421"/>
    </source>
</evidence>
<evidence type="ECO:0000313" key="2">
    <source>
        <dbReference type="EMBL" id="KAK7415990.1"/>
    </source>
</evidence>
<name>A0ABR1H4F0_9HYPO</name>
<reference evidence="2 3" key="1">
    <citation type="journal article" date="2025" name="Microbiol. Resour. Announc.">
        <title>Draft genome sequences for Neonectria magnoliae and Neonectria punicea, canker pathogens of Liriodendron tulipifera and Acer saccharum in West Virginia.</title>
        <authorList>
            <person name="Petronek H.M."/>
            <person name="Kasson M.T."/>
            <person name="Metheny A.M."/>
            <person name="Stauder C.M."/>
            <person name="Lovett B."/>
            <person name="Lynch S.C."/>
            <person name="Garnas J.R."/>
            <person name="Kasson L.R."/>
            <person name="Stajich J.E."/>
        </authorList>
    </citation>
    <scope>NUCLEOTIDE SEQUENCE [LARGE SCALE GENOMIC DNA]</scope>
    <source>
        <strain evidence="2 3">NRRL 64651</strain>
    </source>
</reference>
<gene>
    <name evidence="2" type="ORF">QQZ08_012162</name>
</gene>
<comment type="caution">
    <text evidence="2">The sequence shown here is derived from an EMBL/GenBank/DDBJ whole genome shotgun (WGS) entry which is preliminary data.</text>
</comment>
<keyword evidence="3" id="KW-1185">Reference proteome</keyword>